<dbReference type="Pfam" id="PF07978">
    <property type="entry name" value="NIPSNAP"/>
    <property type="match status" value="1"/>
</dbReference>
<sequence length="119" mass="13315">MKLVEIRTYKLKAGSAGRFVAAFRDALPLVRESGMDVVAFGRSDHEHESFYLIRAYNDRAHLEAQQNAFYSSDAWRKGPRAPLLACLDDYLNTLVWLSEQSVEDLRANNGLAPQAGVVS</sequence>
<dbReference type="SUPFAM" id="SSF54909">
    <property type="entry name" value="Dimeric alpha+beta barrel"/>
    <property type="match status" value="1"/>
</dbReference>
<dbReference type="Proteomes" id="UP000515977">
    <property type="component" value="Chromosome"/>
</dbReference>
<evidence type="ECO:0000313" key="2">
    <source>
        <dbReference type="EMBL" id="QNN46308.1"/>
    </source>
</evidence>
<name>A0A7G9QSI3_9GAMM</name>
<evidence type="ECO:0000259" key="1">
    <source>
        <dbReference type="Pfam" id="PF07978"/>
    </source>
</evidence>
<dbReference type="InterPro" id="IPR011008">
    <property type="entry name" value="Dimeric_a/b-barrel"/>
</dbReference>
<reference evidence="2 3" key="1">
    <citation type="submission" date="2020-08" db="EMBL/GenBank/DDBJ databases">
        <title>Genome sequence of Thermomonas brevis KACC 16975T.</title>
        <authorList>
            <person name="Hyun D.-W."/>
            <person name="Bae J.-W."/>
        </authorList>
    </citation>
    <scope>NUCLEOTIDE SEQUENCE [LARGE SCALE GENOMIC DNA]</scope>
    <source>
        <strain evidence="2 3">KACC 16975</strain>
    </source>
</reference>
<accession>A0A7G9QSI3</accession>
<dbReference type="RefSeq" id="WP_187570072.1">
    <property type="nucleotide sequence ID" value="NZ_CP060711.1"/>
</dbReference>
<gene>
    <name evidence="2" type="ORF">H9L17_14220</name>
</gene>
<dbReference type="AlphaFoldDB" id="A0A7G9QSI3"/>
<dbReference type="EMBL" id="CP060711">
    <property type="protein sequence ID" value="QNN46308.1"/>
    <property type="molecule type" value="Genomic_DNA"/>
</dbReference>
<dbReference type="Gene3D" id="3.30.70.100">
    <property type="match status" value="1"/>
</dbReference>
<dbReference type="KEGG" id="tbv:H9L17_14220"/>
<organism evidence="2 3">
    <name type="scientific">Thermomonas brevis</name>
    <dbReference type="NCBI Taxonomy" id="215691"/>
    <lineage>
        <taxon>Bacteria</taxon>
        <taxon>Pseudomonadati</taxon>
        <taxon>Pseudomonadota</taxon>
        <taxon>Gammaproteobacteria</taxon>
        <taxon>Lysobacterales</taxon>
        <taxon>Lysobacteraceae</taxon>
        <taxon>Thermomonas</taxon>
    </lineage>
</organism>
<dbReference type="InterPro" id="IPR012577">
    <property type="entry name" value="NIPSNAP"/>
</dbReference>
<feature type="domain" description="NIPSNAP" evidence="1">
    <location>
        <begin position="4"/>
        <end position="76"/>
    </location>
</feature>
<protein>
    <submittedName>
        <fullName evidence="2">NIPSNAP family protein</fullName>
    </submittedName>
</protein>
<evidence type="ECO:0000313" key="3">
    <source>
        <dbReference type="Proteomes" id="UP000515977"/>
    </source>
</evidence>
<keyword evidence="3" id="KW-1185">Reference proteome</keyword>
<proteinExistence type="predicted"/>